<dbReference type="GO" id="GO:0000976">
    <property type="term" value="F:transcription cis-regulatory region binding"/>
    <property type="evidence" value="ECO:0007669"/>
    <property type="project" value="TreeGrafter"/>
</dbReference>
<feature type="compositionally biased region" description="Basic residues" evidence="6">
    <location>
        <begin position="1"/>
        <end position="19"/>
    </location>
</feature>
<proteinExistence type="predicted"/>
<evidence type="ECO:0000256" key="6">
    <source>
        <dbReference type="SAM" id="MobiDB-lite"/>
    </source>
</evidence>
<dbReference type="InterPro" id="IPR001138">
    <property type="entry name" value="Zn2Cys6_DnaBD"/>
</dbReference>
<dbReference type="Pfam" id="PF11951">
    <property type="entry name" value="Fungal_trans_2"/>
    <property type="match status" value="1"/>
</dbReference>
<sequence>MDSRTPSKRSRIRKSRGRGLRTTNGCTTCRKRHLKCDEVKPICGGCAKKGNACEFSTPQSRRSAKTPPPSNQSISVTSPGTPVQHITSTIGNNEDLPTANQTNSSLFEPDETTGPIWPGYEADNNLSPSVQGDHFTEREPIPSHSPIAFQHAFLSPSNASTAALRWFGLLANDAARDNLQGSTVHHSWANESLSLDDANSGSQNSLTSLQRATRVLDSPAIYADHDPTQIDASGNTTSTAEGQIWQSREPIELLLTETKLLEHFINRVSPWIDLFDVTAQFSTLVAHLAIYNAGLMNAILALSSRHLALNPKLDDQNMPKKDEQALQYYYQTLHYVQKAMKYSGYKTSLELLATTLIISAYEMLDNSTKDWERHLEGVFLIQRSQVIHGESGGLHSAVWWAWLCQDIWAAFREKRKTLTFWVPQKPLSVLSPHELAARSIYNTAKVISYCADSPTPADVLQRVDEASNLHNMLDEWQKNLAIEFSPLPFRGSVESYCPAIWIRPPSFAVAIQFYNVSKLLLLAHEPNMGGIEQHLERQSRIKGHAENIYAIALSLTDNPSSVMSSQALYIAGLFTMDLGARDLIIRLLHSSRERSGWPVKSLGKELEQFWQWEYQGISTGAEVTDYSTRAFR</sequence>
<dbReference type="SUPFAM" id="SSF57701">
    <property type="entry name" value="Zn2/Cys6 DNA-binding domain"/>
    <property type="match status" value="1"/>
</dbReference>
<feature type="region of interest" description="Disordered" evidence="6">
    <location>
        <begin position="1"/>
        <end position="24"/>
    </location>
</feature>
<feature type="compositionally biased region" description="Polar residues" evidence="6">
    <location>
        <begin position="71"/>
        <end position="92"/>
    </location>
</feature>
<dbReference type="EMBL" id="JAPQKH010000007">
    <property type="protein sequence ID" value="KAJ5087459.1"/>
    <property type="molecule type" value="Genomic_DNA"/>
</dbReference>
<dbReference type="OrthoDB" id="5319341at2759"/>
<dbReference type="PANTHER" id="PTHR37534">
    <property type="entry name" value="TRANSCRIPTIONAL ACTIVATOR PROTEIN UGA3"/>
    <property type="match status" value="1"/>
</dbReference>
<comment type="caution">
    <text evidence="8">The sequence shown here is derived from an EMBL/GenBank/DDBJ whole genome shotgun (WGS) entry which is preliminary data.</text>
</comment>
<dbReference type="GO" id="GO:0000981">
    <property type="term" value="F:DNA-binding transcription factor activity, RNA polymerase II-specific"/>
    <property type="evidence" value="ECO:0007669"/>
    <property type="project" value="InterPro"/>
</dbReference>
<gene>
    <name evidence="8" type="ORF">N7456_011075</name>
</gene>
<keyword evidence="4" id="KW-0804">Transcription</keyword>
<keyword evidence="3" id="KW-0238">DNA-binding</keyword>
<dbReference type="PROSITE" id="PS00463">
    <property type="entry name" value="ZN2_CY6_FUNGAL_1"/>
    <property type="match status" value="1"/>
</dbReference>
<feature type="domain" description="Zn(2)-C6 fungal-type" evidence="7">
    <location>
        <begin position="25"/>
        <end position="55"/>
    </location>
</feature>
<reference evidence="8" key="1">
    <citation type="submission" date="2022-11" db="EMBL/GenBank/DDBJ databases">
        <authorList>
            <person name="Petersen C."/>
        </authorList>
    </citation>
    <scope>NUCLEOTIDE SEQUENCE</scope>
    <source>
        <strain evidence="8">IBT 30069</strain>
    </source>
</reference>
<name>A0A9W9ET96_9EURO</name>
<feature type="region of interest" description="Disordered" evidence="6">
    <location>
        <begin position="57"/>
        <end position="132"/>
    </location>
</feature>
<dbReference type="InterPro" id="IPR021858">
    <property type="entry name" value="Fun_TF"/>
</dbReference>
<dbReference type="Proteomes" id="UP001149165">
    <property type="component" value="Unassembled WGS sequence"/>
</dbReference>
<accession>A0A9W9ET96</accession>
<dbReference type="Gene3D" id="4.10.240.10">
    <property type="entry name" value="Zn(2)-C6 fungal-type DNA-binding domain"/>
    <property type="match status" value="1"/>
</dbReference>
<dbReference type="PROSITE" id="PS50048">
    <property type="entry name" value="ZN2_CY6_FUNGAL_2"/>
    <property type="match status" value="1"/>
</dbReference>
<dbReference type="GO" id="GO:0005634">
    <property type="term" value="C:nucleus"/>
    <property type="evidence" value="ECO:0007669"/>
    <property type="project" value="UniProtKB-SubCell"/>
</dbReference>
<dbReference type="InterPro" id="IPR036864">
    <property type="entry name" value="Zn2-C6_fun-type_DNA-bd_sf"/>
</dbReference>
<evidence type="ECO:0000259" key="7">
    <source>
        <dbReference type="PROSITE" id="PS50048"/>
    </source>
</evidence>
<organism evidence="8 9">
    <name type="scientific">Penicillium angulare</name>
    <dbReference type="NCBI Taxonomy" id="116970"/>
    <lineage>
        <taxon>Eukaryota</taxon>
        <taxon>Fungi</taxon>
        <taxon>Dikarya</taxon>
        <taxon>Ascomycota</taxon>
        <taxon>Pezizomycotina</taxon>
        <taxon>Eurotiomycetes</taxon>
        <taxon>Eurotiomycetidae</taxon>
        <taxon>Eurotiales</taxon>
        <taxon>Aspergillaceae</taxon>
        <taxon>Penicillium</taxon>
    </lineage>
</organism>
<evidence type="ECO:0000256" key="5">
    <source>
        <dbReference type="ARBA" id="ARBA00023242"/>
    </source>
</evidence>
<protein>
    <recommendedName>
        <fullName evidence="7">Zn(2)-C6 fungal-type domain-containing protein</fullName>
    </recommendedName>
</protein>
<keyword evidence="2" id="KW-0805">Transcription regulation</keyword>
<dbReference type="Pfam" id="PF00172">
    <property type="entry name" value="Zn_clus"/>
    <property type="match status" value="1"/>
</dbReference>
<reference evidence="8" key="2">
    <citation type="journal article" date="2023" name="IMA Fungus">
        <title>Comparative genomic study of the Penicillium genus elucidates a diverse pangenome and 15 lateral gene transfer events.</title>
        <authorList>
            <person name="Petersen C."/>
            <person name="Sorensen T."/>
            <person name="Nielsen M.R."/>
            <person name="Sondergaard T.E."/>
            <person name="Sorensen J.L."/>
            <person name="Fitzpatrick D.A."/>
            <person name="Frisvad J.C."/>
            <person name="Nielsen K.L."/>
        </authorList>
    </citation>
    <scope>NUCLEOTIDE SEQUENCE</scope>
    <source>
        <strain evidence="8">IBT 30069</strain>
    </source>
</reference>
<evidence type="ECO:0000256" key="1">
    <source>
        <dbReference type="ARBA" id="ARBA00004123"/>
    </source>
</evidence>
<evidence type="ECO:0000313" key="9">
    <source>
        <dbReference type="Proteomes" id="UP001149165"/>
    </source>
</evidence>
<evidence type="ECO:0000256" key="3">
    <source>
        <dbReference type="ARBA" id="ARBA00023125"/>
    </source>
</evidence>
<keyword evidence="9" id="KW-1185">Reference proteome</keyword>
<dbReference type="GO" id="GO:0045944">
    <property type="term" value="P:positive regulation of transcription by RNA polymerase II"/>
    <property type="evidence" value="ECO:0007669"/>
    <property type="project" value="TreeGrafter"/>
</dbReference>
<evidence type="ECO:0000313" key="8">
    <source>
        <dbReference type="EMBL" id="KAJ5087459.1"/>
    </source>
</evidence>
<evidence type="ECO:0000256" key="2">
    <source>
        <dbReference type="ARBA" id="ARBA00023015"/>
    </source>
</evidence>
<comment type="subcellular location">
    <subcellularLocation>
        <location evidence="1">Nucleus</location>
    </subcellularLocation>
</comment>
<dbReference type="CDD" id="cd00067">
    <property type="entry name" value="GAL4"/>
    <property type="match status" value="1"/>
</dbReference>
<dbReference type="AlphaFoldDB" id="A0A9W9ET96"/>
<evidence type="ECO:0000256" key="4">
    <source>
        <dbReference type="ARBA" id="ARBA00023163"/>
    </source>
</evidence>
<dbReference type="CDD" id="cd12148">
    <property type="entry name" value="fungal_TF_MHR"/>
    <property type="match status" value="1"/>
</dbReference>
<dbReference type="PANTHER" id="PTHR37534:SF3">
    <property type="entry name" value="ZN(II)2CYS6 TRANSCRIPTION FACTOR (EUROFUNG)"/>
    <property type="match status" value="1"/>
</dbReference>
<dbReference type="GO" id="GO:0008270">
    <property type="term" value="F:zinc ion binding"/>
    <property type="evidence" value="ECO:0007669"/>
    <property type="project" value="InterPro"/>
</dbReference>
<keyword evidence="5" id="KW-0539">Nucleus</keyword>
<dbReference type="SMART" id="SM00066">
    <property type="entry name" value="GAL4"/>
    <property type="match status" value="1"/>
</dbReference>